<dbReference type="Proteomes" id="UP000199306">
    <property type="component" value="Unassembled WGS sequence"/>
</dbReference>
<dbReference type="AlphaFoldDB" id="A0A1I5T4J9"/>
<evidence type="ECO:0000313" key="1">
    <source>
        <dbReference type="EMBL" id="SFP77436.1"/>
    </source>
</evidence>
<dbReference type="Gene3D" id="3.40.720.10">
    <property type="entry name" value="Alkaline Phosphatase, subunit A"/>
    <property type="match status" value="1"/>
</dbReference>
<protein>
    <submittedName>
        <fullName evidence="1">Type I phosphodiesterase / nucleotide pyrophosphatase</fullName>
    </submittedName>
</protein>
<dbReference type="SUPFAM" id="SSF53649">
    <property type="entry name" value="Alkaline phosphatase-like"/>
    <property type="match status" value="1"/>
</dbReference>
<keyword evidence="2" id="KW-1185">Reference proteome</keyword>
<dbReference type="STRING" id="1079859.SAMN04515674_105349"/>
<dbReference type="InterPro" id="IPR017850">
    <property type="entry name" value="Alkaline_phosphatase_core_sf"/>
</dbReference>
<accession>A0A1I5T4J9</accession>
<reference evidence="1 2" key="1">
    <citation type="submission" date="2016-10" db="EMBL/GenBank/DDBJ databases">
        <authorList>
            <person name="de Groot N.N."/>
        </authorList>
    </citation>
    <scope>NUCLEOTIDE SEQUENCE [LARGE SCALE GENOMIC DNA]</scope>
    <source>
        <strain evidence="2">E92,LMG 26720,CCM 7988</strain>
    </source>
</reference>
<dbReference type="GO" id="GO:0016787">
    <property type="term" value="F:hydrolase activity"/>
    <property type="evidence" value="ECO:0007669"/>
    <property type="project" value="UniProtKB-ARBA"/>
</dbReference>
<sequence>MNFAKILSFNTKIKFMNLVKLHLILCLLFSSVLVNAQKKKVVFIIVDGIPADVIEKAPTPNLRKIAGKEGYTRAYVGGGRDTYSQTPTISAVGYNSLLTGTWVNKHNVWGNDIKAPNYNYWNIFRLLRTQQPQKKLAVFSTWTDNRTKLIGESLAEAGNLKMDFIADGYELDTAAFPHDKQSMYIHHIDEKVADEAAKCIQKDAPDLSWVYLEYSDDMGHKFGDSEQQQKAIEYVDNQVGRVWDAVEYRKDKFKEDWLIIITTDHGRDAKTGKNHGGQSDRERTTWMVTNAKKLNKYYHDFEPGIVDIMPTIAEFMSLKIPRERAVELDGVSFLNKISIIQPKAFLKDDNIEVSWKALENKGDVKVWLSTANHFAEGRADTYKLLGTVAASEQKASFNIKVMPSGFYKVVLEGANNILNYWIIPEKK</sequence>
<dbReference type="EMBL" id="FOXH01000005">
    <property type="protein sequence ID" value="SFP77436.1"/>
    <property type="molecule type" value="Genomic_DNA"/>
</dbReference>
<proteinExistence type="predicted"/>
<dbReference type="PANTHER" id="PTHR10151">
    <property type="entry name" value="ECTONUCLEOTIDE PYROPHOSPHATASE/PHOSPHODIESTERASE"/>
    <property type="match status" value="1"/>
</dbReference>
<dbReference type="InterPro" id="IPR002591">
    <property type="entry name" value="Phosphodiest/P_Trfase"/>
</dbReference>
<organism evidence="1 2">
    <name type="scientific">Pseudarcicella hirudinis</name>
    <dbReference type="NCBI Taxonomy" id="1079859"/>
    <lineage>
        <taxon>Bacteria</taxon>
        <taxon>Pseudomonadati</taxon>
        <taxon>Bacteroidota</taxon>
        <taxon>Cytophagia</taxon>
        <taxon>Cytophagales</taxon>
        <taxon>Flectobacillaceae</taxon>
        <taxon>Pseudarcicella</taxon>
    </lineage>
</organism>
<evidence type="ECO:0000313" key="2">
    <source>
        <dbReference type="Proteomes" id="UP000199306"/>
    </source>
</evidence>
<dbReference type="Pfam" id="PF01663">
    <property type="entry name" value="Phosphodiest"/>
    <property type="match status" value="1"/>
</dbReference>
<gene>
    <name evidence="1" type="ORF">SAMN04515674_105349</name>
</gene>
<dbReference type="PANTHER" id="PTHR10151:SF120">
    <property type="entry name" value="BIS(5'-ADENOSYL)-TRIPHOSPHATASE"/>
    <property type="match status" value="1"/>
</dbReference>
<name>A0A1I5T4J9_9BACT</name>